<dbReference type="EMBL" id="CAJVQC010105316">
    <property type="protein sequence ID" value="CAG8833007.1"/>
    <property type="molecule type" value="Genomic_DNA"/>
</dbReference>
<proteinExistence type="predicted"/>
<evidence type="ECO:0000313" key="2">
    <source>
        <dbReference type="Proteomes" id="UP000789920"/>
    </source>
</evidence>
<name>A0ACA9SBW4_9GLOM</name>
<feature type="non-terminal residue" evidence="1">
    <location>
        <position position="1"/>
    </location>
</feature>
<comment type="caution">
    <text evidence="1">The sequence shown here is derived from an EMBL/GenBank/DDBJ whole genome shotgun (WGS) entry which is preliminary data.</text>
</comment>
<reference evidence="1" key="1">
    <citation type="submission" date="2021-06" db="EMBL/GenBank/DDBJ databases">
        <authorList>
            <person name="Kallberg Y."/>
            <person name="Tangrot J."/>
            <person name="Rosling A."/>
        </authorList>
    </citation>
    <scope>NUCLEOTIDE SEQUENCE</scope>
    <source>
        <strain evidence="1">MA461A</strain>
    </source>
</reference>
<keyword evidence="2" id="KW-1185">Reference proteome</keyword>
<feature type="non-terminal residue" evidence="1">
    <location>
        <position position="145"/>
    </location>
</feature>
<protein>
    <submittedName>
        <fullName evidence="1">14019_t:CDS:1</fullName>
    </submittedName>
</protein>
<gene>
    <name evidence="1" type="ORF">RPERSI_LOCUS28672</name>
</gene>
<sequence>KVLSQDSCHLSPIKPNKLIGYYPAYKLNLTPGVDFNVSTSIDYLNFIAFGPNDLVNNARNNLSGGDPFAFFNRQSSKFSQLKDYKTKNNLTFKIILSVLLPTDRNNLTGFFNLNNSVYNPNSYQNLKFVNDLVSIVTTGTNGFDG</sequence>
<evidence type="ECO:0000313" key="1">
    <source>
        <dbReference type="EMBL" id="CAG8833007.1"/>
    </source>
</evidence>
<accession>A0ACA9SBW4</accession>
<organism evidence="1 2">
    <name type="scientific">Racocetra persica</name>
    <dbReference type="NCBI Taxonomy" id="160502"/>
    <lineage>
        <taxon>Eukaryota</taxon>
        <taxon>Fungi</taxon>
        <taxon>Fungi incertae sedis</taxon>
        <taxon>Mucoromycota</taxon>
        <taxon>Glomeromycotina</taxon>
        <taxon>Glomeromycetes</taxon>
        <taxon>Diversisporales</taxon>
        <taxon>Gigasporaceae</taxon>
        <taxon>Racocetra</taxon>
    </lineage>
</organism>
<dbReference type="Proteomes" id="UP000789920">
    <property type="component" value="Unassembled WGS sequence"/>
</dbReference>